<accession>A0A377G8V3</accession>
<dbReference type="EMBL" id="UGGT01000001">
    <property type="protein sequence ID" value="STO20900.1"/>
    <property type="molecule type" value="Genomic_DNA"/>
</dbReference>
<dbReference type="STRING" id="1094715.GCA_000236165_01461"/>
<dbReference type="Gene3D" id="1.10.260.40">
    <property type="entry name" value="lambda repressor-like DNA-binding domains"/>
    <property type="match status" value="1"/>
</dbReference>
<evidence type="ECO:0000313" key="3">
    <source>
        <dbReference type="Proteomes" id="UP000254554"/>
    </source>
</evidence>
<dbReference type="AlphaFoldDB" id="A0A377G8V3"/>
<organism evidence="2 3">
    <name type="scientific">Fluoribacter dumoffii</name>
    <dbReference type="NCBI Taxonomy" id="463"/>
    <lineage>
        <taxon>Bacteria</taxon>
        <taxon>Pseudomonadati</taxon>
        <taxon>Pseudomonadota</taxon>
        <taxon>Gammaproteobacteria</taxon>
        <taxon>Legionellales</taxon>
        <taxon>Legionellaceae</taxon>
        <taxon>Fluoribacter</taxon>
    </lineage>
</organism>
<dbReference type="InterPro" id="IPR001387">
    <property type="entry name" value="Cro/C1-type_HTH"/>
</dbReference>
<keyword evidence="3" id="KW-1185">Reference proteome</keyword>
<dbReference type="GeneID" id="93294370"/>
<dbReference type="GO" id="GO:0003677">
    <property type="term" value="F:DNA binding"/>
    <property type="evidence" value="ECO:0007669"/>
    <property type="project" value="InterPro"/>
</dbReference>
<dbReference type="OrthoDB" id="9788479at2"/>
<dbReference type="CDD" id="cd00093">
    <property type="entry name" value="HTH_XRE"/>
    <property type="match status" value="1"/>
</dbReference>
<dbReference type="Pfam" id="PF13744">
    <property type="entry name" value="HTH_37"/>
    <property type="match status" value="1"/>
</dbReference>
<dbReference type="Proteomes" id="UP000254554">
    <property type="component" value="Unassembled WGS sequence"/>
</dbReference>
<dbReference type="PROSITE" id="PS50943">
    <property type="entry name" value="HTH_CROC1"/>
    <property type="match status" value="1"/>
</dbReference>
<protein>
    <submittedName>
        <fullName evidence="2">Uncharacterized conserved small protein</fullName>
    </submittedName>
</protein>
<gene>
    <name evidence="2" type="ORF">NCTC11370_00961</name>
</gene>
<proteinExistence type="predicted"/>
<feature type="domain" description="HTH cro/C1-type" evidence="1">
    <location>
        <begin position="37"/>
        <end position="69"/>
    </location>
</feature>
<sequence length="351" mass="40526">MDNDEFFEGSGNTFKDVGCDEIEAKNLQFRSHLMTILVRYIQEKGFTQKDAAKQLHVSQPRISNLLHGKIDLFSVGMLLDMMEHAGFQIYKKFEGITKTKKSENPDCLSVVSQAFIIATNEIIDIFHTYPARVTLNTEFSMIMMKIYQNFMLDILPGAQLLIDKKKIYSFSIICRSVFDIIIQLKWILSLPENEKDKAIERFLNFEGLGLKTNGKVTNNWQKVIDPDYTSRKIAQDIGLDREIMSLPLAESYNIKDKKISKIDLTTFDYLSKVVHWNPTIINKLIGYNSDLKLGHTSEYLRMAIISSGTFISCAIIFTELFVESFFNQETENVKNKTNQIQRKFQQFLTKL</sequence>
<name>A0A377G8V3_9GAMM</name>
<reference evidence="2 3" key="1">
    <citation type="submission" date="2018-06" db="EMBL/GenBank/DDBJ databases">
        <authorList>
            <consortium name="Pathogen Informatics"/>
            <person name="Doyle S."/>
        </authorList>
    </citation>
    <scope>NUCLEOTIDE SEQUENCE [LARGE SCALE GENOMIC DNA]</scope>
    <source>
        <strain evidence="2 3">NCTC11370</strain>
    </source>
</reference>
<dbReference type="RefSeq" id="WP_019349812.1">
    <property type="nucleotide sequence ID" value="NZ_UGGT01000001.1"/>
</dbReference>
<dbReference type="InterPro" id="IPR039554">
    <property type="entry name" value="HigA2-like_HTH"/>
</dbReference>
<evidence type="ECO:0000313" key="2">
    <source>
        <dbReference type="EMBL" id="STO20900.1"/>
    </source>
</evidence>
<evidence type="ECO:0000259" key="1">
    <source>
        <dbReference type="PROSITE" id="PS50943"/>
    </source>
</evidence>
<dbReference type="SUPFAM" id="SSF47413">
    <property type="entry name" value="lambda repressor-like DNA-binding domains"/>
    <property type="match status" value="1"/>
</dbReference>
<dbReference type="InterPro" id="IPR010982">
    <property type="entry name" value="Lambda_DNA-bd_dom_sf"/>
</dbReference>